<dbReference type="Proteomes" id="UP000479710">
    <property type="component" value="Unassembled WGS sequence"/>
</dbReference>
<reference evidence="1 2" key="1">
    <citation type="submission" date="2019-11" db="EMBL/GenBank/DDBJ databases">
        <title>Whole genome sequence of Oryza granulata.</title>
        <authorList>
            <person name="Li W."/>
        </authorList>
    </citation>
    <scope>NUCLEOTIDE SEQUENCE [LARGE SCALE GENOMIC DNA]</scope>
    <source>
        <strain evidence="2">cv. Menghai</strain>
        <tissue evidence="1">Leaf</tissue>
    </source>
</reference>
<keyword evidence="2" id="KW-1185">Reference proteome</keyword>
<dbReference type="AlphaFoldDB" id="A0A6G1F4Z2"/>
<dbReference type="EMBL" id="SPHZ02000001">
    <property type="protein sequence ID" value="KAF0931934.1"/>
    <property type="molecule type" value="Genomic_DNA"/>
</dbReference>
<protein>
    <submittedName>
        <fullName evidence="1">Uncharacterized protein</fullName>
    </submittedName>
</protein>
<proteinExistence type="predicted"/>
<gene>
    <name evidence="1" type="ORF">E2562_007118</name>
</gene>
<sequence>MRTADLGITRFGSGGPWGYQIWRWRTLVTSLGGGLDDSDDDRSHGCYAAGASTPVEGMAAGNIWGI</sequence>
<comment type="caution">
    <text evidence="1">The sequence shown here is derived from an EMBL/GenBank/DDBJ whole genome shotgun (WGS) entry which is preliminary data.</text>
</comment>
<name>A0A6G1F4Z2_9ORYZ</name>
<evidence type="ECO:0000313" key="1">
    <source>
        <dbReference type="EMBL" id="KAF0931934.1"/>
    </source>
</evidence>
<organism evidence="1 2">
    <name type="scientific">Oryza meyeriana var. granulata</name>
    <dbReference type="NCBI Taxonomy" id="110450"/>
    <lineage>
        <taxon>Eukaryota</taxon>
        <taxon>Viridiplantae</taxon>
        <taxon>Streptophyta</taxon>
        <taxon>Embryophyta</taxon>
        <taxon>Tracheophyta</taxon>
        <taxon>Spermatophyta</taxon>
        <taxon>Magnoliopsida</taxon>
        <taxon>Liliopsida</taxon>
        <taxon>Poales</taxon>
        <taxon>Poaceae</taxon>
        <taxon>BOP clade</taxon>
        <taxon>Oryzoideae</taxon>
        <taxon>Oryzeae</taxon>
        <taxon>Oryzinae</taxon>
        <taxon>Oryza</taxon>
        <taxon>Oryza meyeriana</taxon>
    </lineage>
</organism>
<evidence type="ECO:0000313" key="2">
    <source>
        <dbReference type="Proteomes" id="UP000479710"/>
    </source>
</evidence>
<accession>A0A6G1F4Z2</accession>